<dbReference type="Proteomes" id="UP000253606">
    <property type="component" value="Chromosome"/>
</dbReference>
<accession>A0A2Z5FX42</accession>
<dbReference type="RefSeq" id="WP_114206904.1">
    <property type="nucleotide sequence ID" value="NZ_CP030840.1"/>
</dbReference>
<protein>
    <recommendedName>
        <fullName evidence="3">SnoaL-like domain-containing protein</fullName>
    </recommendedName>
</protein>
<dbReference type="OrthoDB" id="122898at2"/>
<name>A0A2Z5FX42_9BACT</name>
<organism evidence="1 2">
    <name type="scientific">Acidisarcina polymorpha</name>
    <dbReference type="NCBI Taxonomy" id="2211140"/>
    <lineage>
        <taxon>Bacteria</taxon>
        <taxon>Pseudomonadati</taxon>
        <taxon>Acidobacteriota</taxon>
        <taxon>Terriglobia</taxon>
        <taxon>Terriglobales</taxon>
        <taxon>Acidobacteriaceae</taxon>
        <taxon>Acidisarcina</taxon>
    </lineage>
</organism>
<reference evidence="1 2" key="1">
    <citation type="journal article" date="2018" name="Front. Microbiol.">
        <title>Hydrolytic Capabilities as a Key to Environmental Success: Chitinolytic and Cellulolytic Acidobacteria From Acidic Sub-arctic Soils and Boreal Peatlands.</title>
        <authorList>
            <person name="Belova S.E."/>
            <person name="Ravin N.V."/>
            <person name="Pankratov T.A."/>
            <person name="Rakitin A.L."/>
            <person name="Ivanova A.A."/>
            <person name="Beletsky A.V."/>
            <person name="Mardanov A.V."/>
            <person name="Sinninghe Damste J.S."/>
            <person name="Dedysh S.N."/>
        </authorList>
    </citation>
    <scope>NUCLEOTIDE SEQUENCE [LARGE SCALE GENOMIC DNA]</scope>
    <source>
        <strain evidence="1 2">SBC82</strain>
    </source>
</reference>
<dbReference type="EMBL" id="CP030840">
    <property type="protein sequence ID" value="AXC11448.1"/>
    <property type="molecule type" value="Genomic_DNA"/>
</dbReference>
<gene>
    <name evidence="1" type="ORF">ACPOL_2124</name>
</gene>
<evidence type="ECO:0000313" key="1">
    <source>
        <dbReference type="EMBL" id="AXC11448.1"/>
    </source>
</evidence>
<keyword evidence="2" id="KW-1185">Reference proteome</keyword>
<sequence length="146" mass="16146">MSSFTQEALDSFLSTFERNTTSSDPAVVIAQFAETFLAAGPAGSTLVPAATFAQMLPSRRQYFEKAGLRASQLIARHDMQIGERYVLVDTQWKMDFAPTDKPEITLTVGSAFLIDMGSSDPKILAYLTHQDIYQLIQEHNLSPQPS</sequence>
<dbReference type="AlphaFoldDB" id="A0A2Z5FX42"/>
<dbReference type="KEGG" id="abas:ACPOL_2124"/>
<proteinExistence type="predicted"/>
<evidence type="ECO:0000313" key="2">
    <source>
        <dbReference type="Proteomes" id="UP000253606"/>
    </source>
</evidence>
<evidence type="ECO:0008006" key="3">
    <source>
        <dbReference type="Google" id="ProtNLM"/>
    </source>
</evidence>